<comment type="caution">
    <text evidence="2">The sequence shown here is derived from an EMBL/GenBank/DDBJ whole genome shotgun (WGS) entry which is preliminary data.</text>
</comment>
<accession>A0A2T3HR56</accession>
<protein>
    <submittedName>
        <fullName evidence="2">Uncharacterized protein</fullName>
    </submittedName>
</protein>
<name>A0A2T3HR56_9SPHI</name>
<evidence type="ECO:0000313" key="3">
    <source>
        <dbReference type="Proteomes" id="UP000240912"/>
    </source>
</evidence>
<keyword evidence="1" id="KW-0472">Membrane</keyword>
<gene>
    <name evidence="2" type="ORF">C7T94_02150</name>
</gene>
<dbReference type="RefSeq" id="WP_107213196.1">
    <property type="nucleotide sequence ID" value="NZ_KZ686268.1"/>
</dbReference>
<feature type="transmembrane region" description="Helical" evidence="1">
    <location>
        <begin position="48"/>
        <end position="71"/>
    </location>
</feature>
<keyword evidence="3" id="KW-1185">Reference proteome</keyword>
<evidence type="ECO:0000313" key="2">
    <source>
        <dbReference type="EMBL" id="PST84945.1"/>
    </source>
</evidence>
<dbReference type="OrthoDB" id="956771at2"/>
<keyword evidence="1" id="KW-1133">Transmembrane helix</keyword>
<dbReference type="Proteomes" id="UP000240912">
    <property type="component" value="Unassembled WGS sequence"/>
</dbReference>
<evidence type="ECO:0000256" key="1">
    <source>
        <dbReference type="SAM" id="Phobius"/>
    </source>
</evidence>
<feature type="transmembrane region" description="Helical" evidence="1">
    <location>
        <begin position="78"/>
        <end position="95"/>
    </location>
</feature>
<sequence length="126" mass="13390">MKLKQILSIAIGIGSVGLLSSVFAKLQGMVFPQSLNALGHPDVSSAEVIQLVIKLGCLATSGMLGGILTAWTGGNLKARVVVCIAIIAVIGWLWFNTIYPIWFWLPLIILIGPAILLGGKLPRKQS</sequence>
<proteinExistence type="predicted"/>
<dbReference type="EMBL" id="PYLS01000001">
    <property type="protein sequence ID" value="PST84945.1"/>
    <property type="molecule type" value="Genomic_DNA"/>
</dbReference>
<dbReference type="AlphaFoldDB" id="A0A2T3HR56"/>
<organism evidence="2 3">
    <name type="scientific">Pedobacter yulinensis</name>
    <dbReference type="NCBI Taxonomy" id="2126353"/>
    <lineage>
        <taxon>Bacteria</taxon>
        <taxon>Pseudomonadati</taxon>
        <taxon>Bacteroidota</taxon>
        <taxon>Sphingobacteriia</taxon>
        <taxon>Sphingobacteriales</taxon>
        <taxon>Sphingobacteriaceae</taxon>
        <taxon>Pedobacter</taxon>
    </lineage>
</organism>
<reference evidence="2 3" key="1">
    <citation type="submission" date="2018-03" db="EMBL/GenBank/DDBJ databases">
        <authorList>
            <person name="Keele B.F."/>
        </authorList>
    </citation>
    <scope>NUCLEOTIDE SEQUENCE [LARGE SCALE GENOMIC DNA]</scope>
    <source>
        <strain evidence="2 3">YL28-9</strain>
    </source>
</reference>
<feature type="transmembrane region" description="Helical" evidence="1">
    <location>
        <begin position="101"/>
        <end position="119"/>
    </location>
</feature>
<keyword evidence="1" id="KW-0812">Transmembrane</keyword>